<dbReference type="AlphaFoldDB" id="A0A2A2KEW8"/>
<dbReference type="GO" id="GO:0030628">
    <property type="term" value="F:pre-mRNA 3'-splice site binding"/>
    <property type="evidence" value="ECO:0007669"/>
    <property type="project" value="UniProtKB-UniRule"/>
</dbReference>
<evidence type="ECO:0000313" key="12">
    <source>
        <dbReference type="Proteomes" id="UP000218231"/>
    </source>
</evidence>
<dbReference type="Proteomes" id="UP000218231">
    <property type="component" value="Unassembled WGS sequence"/>
</dbReference>
<dbReference type="GO" id="GO:0000398">
    <property type="term" value="P:mRNA splicing, via spliceosome"/>
    <property type="evidence" value="ECO:0007669"/>
    <property type="project" value="UniProtKB-UniRule"/>
</dbReference>
<gene>
    <name evidence="11" type="ORF">WR25_13090</name>
</gene>
<comment type="caution">
    <text evidence="11">The sequence shown here is derived from an EMBL/GenBank/DDBJ whole genome shotgun (WGS) entry which is preliminary data.</text>
</comment>
<feature type="compositionally biased region" description="Basic residues" evidence="9">
    <location>
        <begin position="419"/>
        <end position="441"/>
    </location>
</feature>
<protein>
    <recommendedName>
        <fullName evidence="3 8">Pre-mRNA-splicing factor SLU7</fullName>
    </recommendedName>
</protein>
<dbReference type="EMBL" id="LIAE01008765">
    <property type="protein sequence ID" value="PAV72556.1"/>
    <property type="molecule type" value="Genomic_DNA"/>
</dbReference>
<feature type="compositionally biased region" description="Basic and acidic residues" evidence="9">
    <location>
        <begin position="399"/>
        <end position="418"/>
    </location>
</feature>
<keyword evidence="5 8" id="KW-0747">Spliceosome</keyword>
<evidence type="ECO:0000256" key="7">
    <source>
        <dbReference type="ARBA" id="ARBA00023242"/>
    </source>
</evidence>
<evidence type="ECO:0000256" key="6">
    <source>
        <dbReference type="ARBA" id="ARBA00023187"/>
    </source>
</evidence>
<comment type="similarity">
    <text evidence="2 8">Belongs to the SLU7 family.</text>
</comment>
<dbReference type="InterPro" id="IPR021715">
    <property type="entry name" value="Slu7_dom"/>
</dbReference>
<dbReference type="STRING" id="2018661.A0A2A2KEW8"/>
<evidence type="ECO:0000256" key="8">
    <source>
        <dbReference type="RuleBase" id="RU367071"/>
    </source>
</evidence>
<evidence type="ECO:0000313" key="11">
    <source>
        <dbReference type="EMBL" id="PAV72556.1"/>
    </source>
</evidence>
<keyword evidence="7 8" id="KW-0539">Nucleus</keyword>
<dbReference type="Pfam" id="PF11708">
    <property type="entry name" value="Slu7"/>
    <property type="match status" value="1"/>
</dbReference>
<feature type="compositionally biased region" description="Low complexity" evidence="9">
    <location>
        <begin position="359"/>
        <end position="368"/>
    </location>
</feature>
<dbReference type="PANTHER" id="PTHR12942:SF2">
    <property type="entry name" value="PRE-MRNA-SPLICING FACTOR SLU7"/>
    <property type="match status" value="1"/>
</dbReference>
<proteinExistence type="inferred from homology"/>
<feature type="compositionally biased region" description="Low complexity" evidence="9">
    <location>
        <begin position="442"/>
        <end position="456"/>
    </location>
</feature>
<dbReference type="OrthoDB" id="249612at2759"/>
<evidence type="ECO:0000256" key="4">
    <source>
        <dbReference type="ARBA" id="ARBA00022664"/>
    </source>
</evidence>
<comment type="subunit">
    <text evidence="8">Associated with the spliceosome.</text>
</comment>
<feature type="compositionally biased region" description="Acidic residues" evidence="9">
    <location>
        <begin position="389"/>
        <end position="398"/>
    </location>
</feature>
<organism evidence="11 12">
    <name type="scientific">Diploscapter pachys</name>
    <dbReference type="NCBI Taxonomy" id="2018661"/>
    <lineage>
        <taxon>Eukaryota</taxon>
        <taxon>Metazoa</taxon>
        <taxon>Ecdysozoa</taxon>
        <taxon>Nematoda</taxon>
        <taxon>Chromadorea</taxon>
        <taxon>Rhabditida</taxon>
        <taxon>Rhabditina</taxon>
        <taxon>Rhabditomorpha</taxon>
        <taxon>Rhabditoidea</taxon>
        <taxon>Rhabditidae</taxon>
        <taxon>Diploscapter</taxon>
    </lineage>
</organism>
<comment type="function">
    <text evidence="8">Involved in pre-mRNA splicing.</text>
</comment>
<evidence type="ECO:0000256" key="1">
    <source>
        <dbReference type="ARBA" id="ARBA00004123"/>
    </source>
</evidence>
<feature type="compositionally biased region" description="Basic and acidic residues" evidence="9">
    <location>
        <begin position="470"/>
        <end position="492"/>
    </location>
</feature>
<sequence>MGHKKKDCFDRPRKLGAKMTGEDIQADDVEQPQLQLGFDAKRDRWNGFDSAAYQKVIEEHQSLEEARKMIKEDKIREGLMNPEEDDERYAEDADMAGVSVDMDSRTRITVRNLRIREDTAKYLYNLNENAPYYDPKSRSMRENPFANVPGKEKEAAKFSGENFVKYSGEVVAANQAQVFAWQARCKGVDVHALAEPTKLEALQREYLKEKETTEDKVNKDLLSKYGGEEHLQAPPKELLLAQTERYTEYTRRGRLIKGEERAFIKSKYEEDVYPQNHTSVFGSFWRNGLWGYACCHQFVKNSYCTGEEGKKAADSGVKLPSKDIFHKEKEQEKDVEEKKQIEEESEPTSKKLKKRDEGSSSSSSPSSDSDSEDSDDGRKKKKKSKDGSETSEESSEDEEIKRKEMEEERERRARDEKRREKKREKRRRHKEKHGKRKRRRSASSSDAESSSDLSSSDSDDDEETKNKKKEAKELKKALKERKKLDEEGREATRLGLDSVFPESSLNRSDYGTNTTGDRKRKYNTTYEDKPLTEAQVEAYKLTQMHSSDPMASFINKNFEKKKARKIE</sequence>
<dbReference type="GO" id="GO:0005681">
    <property type="term" value="C:spliceosomal complex"/>
    <property type="evidence" value="ECO:0007669"/>
    <property type="project" value="UniProtKB-UniRule"/>
</dbReference>
<evidence type="ECO:0000256" key="9">
    <source>
        <dbReference type="SAM" id="MobiDB-lite"/>
    </source>
</evidence>
<evidence type="ECO:0000256" key="5">
    <source>
        <dbReference type="ARBA" id="ARBA00022728"/>
    </source>
</evidence>
<feature type="compositionally biased region" description="Basic and acidic residues" evidence="9">
    <location>
        <begin position="322"/>
        <end position="342"/>
    </location>
</feature>
<dbReference type="EMBL" id="LIAE01008765">
    <property type="protein sequence ID" value="PAV72555.1"/>
    <property type="molecule type" value="Genomic_DNA"/>
</dbReference>
<feature type="region of interest" description="Disordered" evidence="9">
    <location>
        <begin position="322"/>
        <end position="528"/>
    </location>
</feature>
<feature type="region of interest" description="Disordered" evidence="9">
    <location>
        <begin position="1"/>
        <end position="25"/>
    </location>
</feature>
<evidence type="ECO:0000256" key="2">
    <source>
        <dbReference type="ARBA" id="ARBA00007203"/>
    </source>
</evidence>
<comment type="subcellular location">
    <subcellularLocation>
        <location evidence="1 8">Nucleus</location>
    </subcellularLocation>
</comment>
<feature type="domain" description="Pre-mRNA-splicing factor SLU7" evidence="10">
    <location>
        <begin position="36"/>
        <end position="283"/>
    </location>
</feature>
<feature type="compositionally biased region" description="Polar residues" evidence="9">
    <location>
        <begin position="501"/>
        <end position="515"/>
    </location>
</feature>
<dbReference type="PANTHER" id="PTHR12942">
    <property type="entry name" value="STEP II SPLICING FACTOR SLU7"/>
    <property type="match status" value="1"/>
</dbReference>
<keyword evidence="4 8" id="KW-0507">mRNA processing</keyword>
<keyword evidence="6 8" id="KW-0508">mRNA splicing</keyword>
<accession>A0A2A2KEW8</accession>
<reference evidence="11 12" key="1">
    <citation type="journal article" date="2017" name="Curr. Biol.">
        <title>Genome architecture and evolution of a unichromosomal asexual nematode.</title>
        <authorList>
            <person name="Fradin H."/>
            <person name="Zegar C."/>
            <person name="Gutwein M."/>
            <person name="Lucas J."/>
            <person name="Kovtun M."/>
            <person name="Corcoran D."/>
            <person name="Baugh L.R."/>
            <person name="Kiontke K."/>
            <person name="Gunsalus K."/>
            <person name="Fitch D.H."/>
            <person name="Piano F."/>
        </authorList>
    </citation>
    <scope>NUCLEOTIDE SEQUENCE [LARGE SCALE GENOMIC DNA]</scope>
    <source>
        <strain evidence="11">PF1309</strain>
    </source>
</reference>
<evidence type="ECO:0000259" key="10">
    <source>
        <dbReference type="Pfam" id="PF11708"/>
    </source>
</evidence>
<keyword evidence="12" id="KW-1185">Reference proteome</keyword>
<evidence type="ECO:0000256" key="3">
    <source>
        <dbReference type="ARBA" id="ARBA00021377"/>
    </source>
</evidence>
<dbReference type="InterPro" id="IPR039974">
    <property type="entry name" value="Splicing_factor_SLU7"/>
</dbReference>
<name>A0A2A2KEW8_9BILA</name>